<evidence type="ECO:0000259" key="1">
    <source>
        <dbReference type="PROSITE" id="PS50056"/>
    </source>
</evidence>
<evidence type="ECO:0000313" key="4">
    <source>
        <dbReference type="Proteomes" id="UP000273778"/>
    </source>
</evidence>
<sequence length="172" mass="18702">MQQHPFDILALDSPLDSLCENGAKLIFTPCPGTKDEPLIESLATLKRAGTQMLITLMFDDEMARNNATELPTECAKQQIAWVQLPILDDAAPGAEFEANWLANKAQIIEVINNQGTIAVHCKGGSGRTGLVIGLILASLGWPKDKAVTAVQSLRPKALTHSIQRDYFNAFNC</sequence>
<name>A0A3N4EEK2_9GAMM</name>
<dbReference type="KEGG" id="spsr:EGC80_04655"/>
<dbReference type="AlphaFoldDB" id="A0A3N4EEK2"/>
<evidence type="ECO:0000313" key="2">
    <source>
        <dbReference type="EMBL" id="AZG34285.1"/>
    </source>
</evidence>
<dbReference type="InterPro" id="IPR016130">
    <property type="entry name" value="Tyr_Pase_AS"/>
</dbReference>
<dbReference type="PROSITE" id="PS00383">
    <property type="entry name" value="TYR_PHOSPHATASE_1"/>
    <property type="match status" value="1"/>
</dbReference>
<dbReference type="InterPro" id="IPR000387">
    <property type="entry name" value="Tyr_Pase_dom"/>
</dbReference>
<organism evidence="3 5">
    <name type="scientific">Shewanella psychromarinicola</name>
    <dbReference type="NCBI Taxonomy" id="2487742"/>
    <lineage>
        <taxon>Bacteria</taxon>
        <taxon>Pseudomonadati</taxon>
        <taxon>Pseudomonadota</taxon>
        <taxon>Gammaproteobacteria</taxon>
        <taxon>Alteromonadales</taxon>
        <taxon>Shewanellaceae</taxon>
        <taxon>Shewanella</taxon>
    </lineage>
</organism>
<reference evidence="3" key="3">
    <citation type="submission" date="2018-11" db="EMBL/GenBank/DDBJ databases">
        <authorList>
            <person name="Hwang Y.J."/>
            <person name="Hwang C.Y."/>
        </authorList>
    </citation>
    <scope>NUCLEOTIDE SEQUENCE</scope>
    <source>
        <strain evidence="3">R106</strain>
    </source>
</reference>
<dbReference type="Pfam" id="PF22785">
    <property type="entry name" value="Tc-R-P"/>
    <property type="match status" value="1"/>
</dbReference>
<gene>
    <name evidence="3" type="ORF">EGC77_11260</name>
    <name evidence="2" type="ORF">EGC80_04655</name>
</gene>
<feature type="domain" description="Tyrosine specific protein phosphatases" evidence="1">
    <location>
        <begin position="98"/>
        <end position="165"/>
    </location>
</feature>
<dbReference type="RefSeq" id="WP_124012893.1">
    <property type="nucleotide sequence ID" value="NZ_CP034073.1"/>
</dbReference>
<dbReference type="EMBL" id="CP034073">
    <property type="protein sequence ID" value="AZG34285.1"/>
    <property type="molecule type" value="Genomic_DNA"/>
</dbReference>
<dbReference type="EMBL" id="RKKB01000003">
    <property type="protein sequence ID" value="RPA32381.1"/>
    <property type="molecule type" value="Genomic_DNA"/>
</dbReference>
<reference evidence="2 4" key="1">
    <citation type="submission" date="2018-11" db="EMBL/GenBank/DDBJ databases">
        <title>Shewanella sp. M2.</title>
        <authorList>
            <person name="Hwang Y.J."/>
            <person name="Hwang C.Y."/>
        </authorList>
    </citation>
    <scope>NUCLEOTIDE SEQUENCE [LARGE SCALE GENOMIC DNA]</scope>
    <source>
        <strain evidence="2 4">M2</strain>
    </source>
</reference>
<proteinExistence type="predicted"/>
<dbReference type="Proteomes" id="UP000278855">
    <property type="component" value="Unassembled WGS sequence"/>
</dbReference>
<evidence type="ECO:0000313" key="3">
    <source>
        <dbReference type="EMBL" id="RPA32381.1"/>
    </source>
</evidence>
<accession>A0A3N4EEK2</accession>
<dbReference type="InterPro" id="IPR029021">
    <property type="entry name" value="Prot-tyrosine_phosphatase-like"/>
</dbReference>
<keyword evidence="4" id="KW-1185">Reference proteome</keyword>
<dbReference type="PROSITE" id="PS50056">
    <property type="entry name" value="TYR_PHOSPHATASE_2"/>
    <property type="match status" value="1"/>
</dbReference>
<dbReference type="Gene3D" id="3.90.190.10">
    <property type="entry name" value="Protein tyrosine phosphatase superfamily"/>
    <property type="match status" value="1"/>
</dbReference>
<protein>
    <submittedName>
        <fullName evidence="3">Protein phosphatase</fullName>
    </submittedName>
</protein>
<reference evidence="5" key="2">
    <citation type="submission" date="2018-11" db="EMBL/GenBank/DDBJ databases">
        <title>Shewanella sp. R106.</title>
        <authorList>
            <person name="Hwang Y.J."/>
            <person name="Hwang C.Y."/>
        </authorList>
    </citation>
    <scope>NUCLEOTIDE SEQUENCE [LARGE SCALE GENOMIC DNA]</scope>
    <source>
        <strain evidence="5">R106</strain>
    </source>
</reference>
<evidence type="ECO:0000313" key="5">
    <source>
        <dbReference type="Proteomes" id="UP000278855"/>
    </source>
</evidence>
<dbReference type="Proteomes" id="UP000273778">
    <property type="component" value="Chromosome"/>
</dbReference>
<dbReference type="OrthoDB" id="9806482at2"/>
<dbReference type="SUPFAM" id="SSF52799">
    <property type="entry name" value="(Phosphotyrosine protein) phosphatases II"/>
    <property type="match status" value="1"/>
</dbReference>